<evidence type="ECO:0000256" key="1">
    <source>
        <dbReference type="SAM" id="MobiDB-lite"/>
    </source>
</evidence>
<keyword evidence="3" id="KW-1185">Reference proteome</keyword>
<evidence type="ECO:0000313" key="2">
    <source>
        <dbReference type="EMBL" id="RPD52501.1"/>
    </source>
</evidence>
<protein>
    <submittedName>
        <fullName evidence="2">Uncharacterized protein</fullName>
    </submittedName>
</protein>
<dbReference type="Proteomes" id="UP000313359">
    <property type="component" value="Unassembled WGS sequence"/>
</dbReference>
<dbReference type="AlphaFoldDB" id="A0A5C2RMS3"/>
<feature type="region of interest" description="Disordered" evidence="1">
    <location>
        <begin position="1"/>
        <end position="23"/>
    </location>
</feature>
<reference evidence="2" key="1">
    <citation type="journal article" date="2018" name="Genome Biol. Evol.">
        <title>Genomics and development of Lentinus tigrinus, a white-rot wood-decaying mushroom with dimorphic fruiting bodies.</title>
        <authorList>
            <person name="Wu B."/>
            <person name="Xu Z."/>
            <person name="Knudson A."/>
            <person name="Carlson A."/>
            <person name="Chen N."/>
            <person name="Kovaka S."/>
            <person name="LaButti K."/>
            <person name="Lipzen A."/>
            <person name="Pennachio C."/>
            <person name="Riley R."/>
            <person name="Schakwitz W."/>
            <person name="Umezawa K."/>
            <person name="Ohm R.A."/>
            <person name="Grigoriev I.V."/>
            <person name="Nagy L.G."/>
            <person name="Gibbons J."/>
            <person name="Hibbett D."/>
        </authorList>
    </citation>
    <scope>NUCLEOTIDE SEQUENCE [LARGE SCALE GENOMIC DNA]</scope>
    <source>
        <strain evidence="2">ALCF2SS1-6</strain>
    </source>
</reference>
<organism evidence="2 3">
    <name type="scientific">Lentinus tigrinus ALCF2SS1-6</name>
    <dbReference type="NCBI Taxonomy" id="1328759"/>
    <lineage>
        <taxon>Eukaryota</taxon>
        <taxon>Fungi</taxon>
        <taxon>Dikarya</taxon>
        <taxon>Basidiomycota</taxon>
        <taxon>Agaricomycotina</taxon>
        <taxon>Agaricomycetes</taxon>
        <taxon>Polyporales</taxon>
        <taxon>Polyporaceae</taxon>
        <taxon>Lentinus</taxon>
    </lineage>
</organism>
<feature type="non-terminal residue" evidence="2">
    <location>
        <position position="52"/>
    </location>
</feature>
<accession>A0A5C2RMS3</accession>
<name>A0A5C2RMS3_9APHY</name>
<evidence type="ECO:0000313" key="3">
    <source>
        <dbReference type="Proteomes" id="UP000313359"/>
    </source>
</evidence>
<proteinExistence type="predicted"/>
<sequence length="52" mass="5369">MPDAHIASLGSPTPYPVSPHPTQSVPVAVTCTSSLLALLPDRVLTLSGFVRA</sequence>
<dbReference type="EMBL" id="ML122356">
    <property type="protein sequence ID" value="RPD52501.1"/>
    <property type="molecule type" value="Genomic_DNA"/>
</dbReference>
<gene>
    <name evidence="2" type="ORF">L227DRAFT_582060</name>
</gene>